<dbReference type="InParanoid" id="A0A3Q3KV08"/>
<comment type="subcellular location">
    <subcellularLocation>
        <location evidence="1">Cytoplasm</location>
        <location evidence="1">Cytoskeleton</location>
        <location evidence="1">Microtubule organizing center</location>
        <location evidence="1">Centrosome</location>
    </subcellularLocation>
</comment>
<evidence type="ECO:0000256" key="6">
    <source>
        <dbReference type="ARBA" id="ARBA00023054"/>
    </source>
</evidence>
<evidence type="ECO:0000256" key="1">
    <source>
        <dbReference type="ARBA" id="ARBA00004300"/>
    </source>
</evidence>
<dbReference type="GO" id="GO:0005813">
    <property type="term" value="C:centrosome"/>
    <property type="evidence" value="ECO:0007669"/>
    <property type="project" value="UniProtKB-SubCell"/>
</dbReference>
<dbReference type="GO" id="GO:0060271">
    <property type="term" value="P:cilium assembly"/>
    <property type="evidence" value="ECO:0007669"/>
    <property type="project" value="InterPro"/>
</dbReference>
<dbReference type="Proteomes" id="UP000261640">
    <property type="component" value="Unplaced"/>
</dbReference>
<organism evidence="10 11">
    <name type="scientific">Mastacembelus armatus</name>
    <name type="common">zig-zag eel</name>
    <dbReference type="NCBI Taxonomy" id="205130"/>
    <lineage>
        <taxon>Eukaryota</taxon>
        <taxon>Metazoa</taxon>
        <taxon>Chordata</taxon>
        <taxon>Craniata</taxon>
        <taxon>Vertebrata</taxon>
        <taxon>Euteleostomi</taxon>
        <taxon>Actinopterygii</taxon>
        <taxon>Neopterygii</taxon>
        <taxon>Teleostei</taxon>
        <taxon>Neoteleostei</taxon>
        <taxon>Acanthomorphata</taxon>
        <taxon>Anabantaria</taxon>
        <taxon>Synbranchiformes</taxon>
        <taxon>Mastacembelidae</taxon>
        <taxon>Mastacembelus</taxon>
    </lineage>
</organism>
<proteinExistence type="predicted"/>
<feature type="coiled-coil region" evidence="9">
    <location>
        <begin position="207"/>
        <end position="234"/>
    </location>
</feature>
<dbReference type="AlphaFoldDB" id="A0A3Q3KV08"/>
<dbReference type="GO" id="GO:0070507">
    <property type="term" value="P:regulation of microtubule cytoskeleton organization"/>
    <property type="evidence" value="ECO:0007669"/>
    <property type="project" value="InterPro"/>
</dbReference>
<accession>A0A3Q3KV08</accession>
<keyword evidence="11" id="KW-1185">Reference proteome</keyword>
<dbReference type="GO" id="GO:0043015">
    <property type="term" value="F:gamma-tubulin binding"/>
    <property type="evidence" value="ECO:0007669"/>
    <property type="project" value="InterPro"/>
</dbReference>
<evidence type="ECO:0000256" key="3">
    <source>
        <dbReference type="ARBA" id="ARBA00018408"/>
    </source>
</evidence>
<dbReference type="InterPro" id="IPR037692">
    <property type="entry name" value="CEP70"/>
</dbReference>
<comment type="function">
    <text evidence="8">Plays a role in the organization of both preexisting and nascent microtubules in interphase cells. During mitosis, required for the organization and orientation of the mitotic spindle.</text>
</comment>
<dbReference type="PANTHER" id="PTHR14594:SF1">
    <property type="entry name" value="CENTROSOMAL PROTEIN OF 70 KDA"/>
    <property type="match status" value="1"/>
</dbReference>
<keyword evidence="7" id="KW-0206">Cytoskeleton</keyword>
<evidence type="ECO:0000313" key="11">
    <source>
        <dbReference type="Proteomes" id="UP000261640"/>
    </source>
</evidence>
<feature type="coiled-coil region" evidence="9">
    <location>
        <begin position="85"/>
        <end position="183"/>
    </location>
</feature>
<keyword evidence="6 9" id="KW-0175">Coiled coil</keyword>
<evidence type="ECO:0000256" key="8">
    <source>
        <dbReference type="ARBA" id="ARBA00025273"/>
    </source>
</evidence>
<evidence type="ECO:0000256" key="9">
    <source>
        <dbReference type="SAM" id="Coils"/>
    </source>
</evidence>
<dbReference type="Ensembl" id="ENSMAMT00000000910.2">
    <property type="protein sequence ID" value="ENSMAMP00000000891.2"/>
    <property type="gene ID" value="ENSMAMG00000000607.2"/>
</dbReference>
<reference evidence="10" key="2">
    <citation type="submission" date="2025-09" db="UniProtKB">
        <authorList>
            <consortium name="Ensembl"/>
        </authorList>
    </citation>
    <scope>IDENTIFICATION</scope>
</reference>
<evidence type="ECO:0000256" key="2">
    <source>
        <dbReference type="ARBA" id="ARBA00011832"/>
    </source>
</evidence>
<reference evidence="10" key="1">
    <citation type="submission" date="2025-08" db="UniProtKB">
        <authorList>
            <consortium name="Ensembl"/>
        </authorList>
    </citation>
    <scope>IDENTIFICATION</scope>
</reference>
<keyword evidence="4" id="KW-0963">Cytoplasm</keyword>
<name>A0A3Q3KV08_9TELE</name>
<evidence type="ECO:0000256" key="4">
    <source>
        <dbReference type="ARBA" id="ARBA00022490"/>
    </source>
</evidence>
<evidence type="ECO:0000313" key="10">
    <source>
        <dbReference type="Ensembl" id="ENSMAMP00000000891.2"/>
    </source>
</evidence>
<evidence type="ECO:0000256" key="5">
    <source>
        <dbReference type="ARBA" id="ARBA00022803"/>
    </source>
</evidence>
<evidence type="ECO:0000256" key="7">
    <source>
        <dbReference type="ARBA" id="ARBA00023212"/>
    </source>
</evidence>
<protein>
    <recommendedName>
        <fullName evidence="3">Centrosomal protein of 70 kDa</fullName>
    </recommendedName>
</protein>
<sequence>MDCATYFSQSRNRTYVYLWTSRQFQQEQLEWDDVNKLLQHHGFRPLYFADPVENKNISDLVLLDKRSAAEIRATLRTMLTDSDRRQALIQELIKSNSQLKEEAQEHMSRASQQSQRATQLEGLLDGVKARVQDLEDRYLDKAVRQHNHTQKLQQQKQEAQKLCEVLEQKLSDQREEAAQLQKKLYFTIKEEERRLSQRSRTFQNICKREYQEQQQESKIQVEELKKEIESLKLELKARCVLSSSLYRLSYCFIPQGFLHILRYVFVLLCSQLTGGSSFPKSALPNTNRFFFFFFFKFQLLTDISTVVTGPGAPLGLHRQKPSPIGLAVLDGFQSLAPTLEVWAQQLHLLKELQQGLNKLTARLMPWQTSDGGHSSTEAVTVEDLMLLVDTMLENTSTDEEKVLRSPTQYTLGSMVSHFQKLFDVTSLRGVYPRMNEVYRRLGELTNAMRNIRDVLDLDTRISPSEVVNHVARLVSSPKHSVDFQNLLGDADIDSIIIKVKQHEEFFPAFHALILEILQTLGVGRPDDILPALRSLKQTAQ</sequence>
<dbReference type="PANTHER" id="PTHR14594">
    <property type="entry name" value="CENTROSOMAL PROTEIN OF 70 KDA"/>
    <property type="match status" value="1"/>
</dbReference>
<dbReference type="GeneTree" id="ENSGT00390000009029"/>
<keyword evidence="5" id="KW-0802">TPR repeat</keyword>
<comment type="subunit">
    <text evidence="2">Directly interacts with tubulin-gamma; this interaction determines centrosomal localization.</text>
</comment>